<keyword evidence="7 12" id="KW-0472">Membrane</keyword>
<evidence type="ECO:0000256" key="6">
    <source>
        <dbReference type="ARBA" id="ARBA00023040"/>
    </source>
</evidence>
<evidence type="ECO:0000313" key="15">
    <source>
        <dbReference type="Proteomes" id="UP000287033"/>
    </source>
</evidence>
<dbReference type="OrthoDB" id="5952899at2759"/>
<feature type="compositionally biased region" description="Low complexity" evidence="11">
    <location>
        <begin position="259"/>
        <end position="282"/>
    </location>
</feature>
<feature type="transmembrane region" description="Helical" evidence="12">
    <location>
        <begin position="99"/>
        <end position="120"/>
    </location>
</feature>
<feature type="transmembrane region" description="Helical" evidence="12">
    <location>
        <begin position="151"/>
        <end position="172"/>
    </location>
</feature>
<evidence type="ECO:0000313" key="14">
    <source>
        <dbReference type="EMBL" id="GCC18806.1"/>
    </source>
</evidence>
<organism evidence="14 15">
    <name type="scientific">Chiloscyllium punctatum</name>
    <name type="common">Brownbanded bambooshark</name>
    <name type="synonym">Hemiscyllium punctatum</name>
    <dbReference type="NCBI Taxonomy" id="137246"/>
    <lineage>
        <taxon>Eukaryota</taxon>
        <taxon>Metazoa</taxon>
        <taxon>Chordata</taxon>
        <taxon>Craniata</taxon>
        <taxon>Vertebrata</taxon>
        <taxon>Chondrichthyes</taxon>
        <taxon>Elasmobranchii</taxon>
        <taxon>Galeomorphii</taxon>
        <taxon>Galeoidea</taxon>
        <taxon>Orectolobiformes</taxon>
        <taxon>Hemiscylliidae</taxon>
        <taxon>Chiloscyllium</taxon>
    </lineage>
</organism>
<evidence type="ECO:0000259" key="13">
    <source>
        <dbReference type="PROSITE" id="PS50262"/>
    </source>
</evidence>
<evidence type="ECO:0000256" key="7">
    <source>
        <dbReference type="ARBA" id="ARBA00023136"/>
    </source>
</evidence>
<dbReference type="SUPFAM" id="SSF81321">
    <property type="entry name" value="Family A G protein-coupled receptor-like"/>
    <property type="match status" value="1"/>
</dbReference>
<evidence type="ECO:0000256" key="12">
    <source>
        <dbReference type="SAM" id="Phobius"/>
    </source>
</evidence>
<dbReference type="InterPro" id="IPR017452">
    <property type="entry name" value="GPCR_Rhodpsn_7TM"/>
</dbReference>
<dbReference type="PANTHER" id="PTHR24238">
    <property type="entry name" value="G-PROTEIN COUPLED RECEPTOR"/>
    <property type="match status" value="1"/>
</dbReference>
<comment type="caution">
    <text evidence="14">The sequence shown here is derived from an EMBL/GenBank/DDBJ whole genome shotgun (WGS) entry which is preliminary data.</text>
</comment>
<evidence type="ECO:0000256" key="5">
    <source>
        <dbReference type="ARBA" id="ARBA00022989"/>
    </source>
</evidence>
<evidence type="ECO:0000256" key="9">
    <source>
        <dbReference type="ARBA" id="ARBA00023224"/>
    </source>
</evidence>
<proteinExistence type="inferred from homology"/>
<dbReference type="PANTHER" id="PTHR24238:SF57">
    <property type="entry name" value="G-PROTEIN COUPLED RECEPTOR 83"/>
    <property type="match status" value="1"/>
</dbReference>
<accession>A0A401RL44</accession>
<dbReference type="AlphaFoldDB" id="A0A401RL44"/>
<dbReference type="InterPro" id="IPR000611">
    <property type="entry name" value="NPY_rcpt"/>
</dbReference>
<comment type="subcellular location">
    <subcellularLocation>
        <location evidence="1">Cell membrane</location>
        <topology evidence="1">Multi-pass membrane protein</topology>
    </subcellularLocation>
</comment>
<feature type="transmembrane region" description="Helical" evidence="12">
    <location>
        <begin position="45"/>
        <end position="65"/>
    </location>
</feature>
<keyword evidence="6 10" id="KW-0297">G-protein coupled receptor</keyword>
<gene>
    <name evidence="14" type="ORF">chiPu_0018073</name>
</gene>
<keyword evidence="4 10" id="KW-0812">Transmembrane</keyword>
<dbReference type="EMBL" id="BEZZ01001460">
    <property type="protein sequence ID" value="GCC18806.1"/>
    <property type="molecule type" value="Genomic_DNA"/>
</dbReference>
<evidence type="ECO:0000256" key="1">
    <source>
        <dbReference type="ARBA" id="ARBA00004651"/>
    </source>
</evidence>
<dbReference type="GO" id="GO:0005886">
    <property type="term" value="C:plasma membrane"/>
    <property type="evidence" value="ECO:0007669"/>
    <property type="project" value="UniProtKB-SubCell"/>
</dbReference>
<feature type="transmembrane region" description="Helical" evidence="12">
    <location>
        <begin position="184"/>
        <end position="206"/>
    </location>
</feature>
<feature type="domain" description="G-protein coupled receptors family 1 profile" evidence="13">
    <location>
        <begin position="1"/>
        <end position="203"/>
    </location>
</feature>
<protein>
    <recommendedName>
        <fullName evidence="13">G-protein coupled receptors family 1 profile domain-containing protein</fullName>
    </recommendedName>
</protein>
<reference evidence="14 15" key="1">
    <citation type="journal article" date="2018" name="Nat. Ecol. Evol.">
        <title>Shark genomes provide insights into elasmobranch evolution and the origin of vertebrates.</title>
        <authorList>
            <person name="Hara Y"/>
            <person name="Yamaguchi K"/>
            <person name="Onimaru K"/>
            <person name="Kadota M"/>
            <person name="Koyanagi M"/>
            <person name="Keeley SD"/>
            <person name="Tatsumi K"/>
            <person name="Tanaka K"/>
            <person name="Motone F"/>
            <person name="Kageyama Y"/>
            <person name="Nozu R"/>
            <person name="Adachi N"/>
            <person name="Nishimura O"/>
            <person name="Nakagawa R"/>
            <person name="Tanegashima C"/>
            <person name="Kiyatake I"/>
            <person name="Matsumoto R"/>
            <person name="Murakumo K"/>
            <person name="Nishida K"/>
            <person name="Terakita A"/>
            <person name="Kuratani S"/>
            <person name="Sato K"/>
            <person name="Hyodo S Kuraku.S."/>
        </authorList>
    </citation>
    <scope>NUCLEOTIDE SEQUENCE [LARGE SCALE GENOMIC DNA]</scope>
</reference>
<comment type="similarity">
    <text evidence="2 10">Belongs to the G-protein coupled receptor 1 family.</text>
</comment>
<evidence type="ECO:0000256" key="3">
    <source>
        <dbReference type="ARBA" id="ARBA00022475"/>
    </source>
</evidence>
<dbReference type="Gene3D" id="1.20.1070.10">
    <property type="entry name" value="Rhodopsin 7-helix transmembrane proteins"/>
    <property type="match status" value="1"/>
</dbReference>
<evidence type="ECO:0000256" key="2">
    <source>
        <dbReference type="ARBA" id="ARBA00010663"/>
    </source>
</evidence>
<dbReference type="Proteomes" id="UP000287033">
    <property type="component" value="Unassembled WGS sequence"/>
</dbReference>
<dbReference type="PROSITE" id="PS50262">
    <property type="entry name" value="G_PROTEIN_RECEP_F1_2"/>
    <property type="match status" value="1"/>
</dbReference>
<evidence type="ECO:0000256" key="8">
    <source>
        <dbReference type="ARBA" id="ARBA00023170"/>
    </source>
</evidence>
<dbReference type="PRINTS" id="PR00237">
    <property type="entry name" value="GPCRRHODOPSN"/>
</dbReference>
<evidence type="ECO:0000256" key="10">
    <source>
        <dbReference type="RuleBase" id="RU000688"/>
    </source>
</evidence>
<dbReference type="GO" id="GO:0004983">
    <property type="term" value="F:neuropeptide Y receptor activity"/>
    <property type="evidence" value="ECO:0007669"/>
    <property type="project" value="InterPro"/>
</dbReference>
<feature type="region of interest" description="Disordered" evidence="11">
    <location>
        <begin position="255"/>
        <end position="282"/>
    </location>
</feature>
<dbReference type="STRING" id="137246.A0A401RL44"/>
<keyword evidence="9 10" id="KW-0807">Transducer</keyword>
<evidence type="ECO:0000256" key="11">
    <source>
        <dbReference type="SAM" id="MobiDB-lite"/>
    </source>
</evidence>
<keyword evidence="5 12" id="KW-1133">Transmembrane helix</keyword>
<dbReference type="InterPro" id="IPR000276">
    <property type="entry name" value="GPCR_Rhodpsn"/>
</dbReference>
<name>A0A401RL44_CHIPU</name>
<dbReference type="PRINTS" id="PR01012">
    <property type="entry name" value="NRPEPTIDEYR"/>
</dbReference>
<dbReference type="Pfam" id="PF00001">
    <property type="entry name" value="7tm_1"/>
    <property type="match status" value="1"/>
</dbReference>
<keyword evidence="15" id="KW-1185">Reference proteome</keyword>
<sequence>MCHVSRFAQYCSLHVSALTLTAIALDRYQAIVHPLKPRMSVPRGIICVAGIWVLASCFSLPHAIYQRLFRFVYRETTVRSLCVPAFPQPSDLVWKYLDLATFGLLYALPLLAITVAYTAVAKKLWLRNAVGDITLEQYAAQRHKKKKTIKMMMLVVVVFAICWSPLNCYVVLISSQLIQSSNALYFTFHWLATSSTCYNPFIYCWLNDRFRSELRALAGRCCGPRSSEAKMVAPVSHRAIRRTWPEDQCSFDPRPPDALLGSNLPGPLGNSGGTNPSSPRNL</sequence>
<dbReference type="PROSITE" id="PS00237">
    <property type="entry name" value="G_PROTEIN_RECEP_F1_1"/>
    <property type="match status" value="1"/>
</dbReference>
<dbReference type="OMA" id="HIYLLAM"/>
<keyword evidence="3" id="KW-1003">Cell membrane</keyword>
<keyword evidence="8 10" id="KW-0675">Receptor</keyword>
<evidence type="ECO:0000256" key="4">
    <source>
        <dbReference type="ARBA" id="ARBA00022692"/>
    </source>
</evidence>